<dbReference type="SUPFAM" id="SSF116878">
    <property type="entry name" value="TrmE connector domain"/>
    <property type="match status" value="1"/>
</dbReference>
<feature type="binding site" evidence="6">
    <location>
        <position position="249"/>
    </location>
    <ligand>
        <name>Mg(2+)</name>
        <dbReference type="ChEBI" id="CHEBI:18420"/>
    </ligand>
</feature>
<dbReference type="InterPro" id="IPR027368">
    <property type="entry name" value="MnmE_dom2"/>
</dbReference>
<feature type="binding site" evidence="6">
    <location>
        <position position="117"/>
    </location>
    <ligand>
        <name>(6S)-5-formyl-5,6,7,8-tetrahydrofolate</name>
        <dbReference type="ChEBI" id="CHEBI:57457"/>
    </ligand>
</feature>
<evidence type="ECO:0000256" key="4">
    <source>
        <dbReference type="ARBA" id="ARBA00022958"/>
    </source>
</evidence>
<dbReference type="GO" id="GO:0005525">
    <property type="term" value="F:GTP binding"/>
    <property type="evidence" value="ECO:0007669"/>
    <property type="project" value="UniProtKB-UniRule"/>
</dbReference>
<dbReference type="InterPro" id="IPR018948">
    <property type="entry name" value="GTP-bd_TrmE_N"/>
</dbReference>
<dbReference type="NCBIfam" id="NF003661">
    <property type="entry name" value="PRK05291.1-3"/>
    <property type="match status" value="1"/>
</dbReference>
<keyword evidence="2 6" id="KW-0819">tRNA processing</keyword>
<dbReference type="EMBL" id="JANIBC010000001">
    <property type="protein sequence ID" value="MCQ8183815.1"/>
    <property type="molecule type" value="Genomic_DNA"/>
</dbReference>
<comment type="caution">
    <text evidence="10">The sequence shown here is derived from an EMBL/GenBank/DDBJ whole genome shotgun (WGS) entry which is preliminary data.</text>
</comment>
<comment type="caution">
    <text evidence="6">Lacks conserved residue(s) required for the propagation of feature annotation.</text>
</comment>
<dbReference type="InterPro" id="IPR025867">
    <property type="entry name" value="MnmE_helical"/>
</dbReference>
<dbReference type="CDD" id="cd14858">
    <property type="entry name" value="TrmE_N"/>
    <property type="match status" value="1"/>
</dbReference>
<evidence type="ECO:0000256" key="1">
    <source>
        <dbReference type="ARBA" id="ARBA00011043"/>
    </source>
</evidence>
<dbReference type="PANTHER" id="PTHR42714">
    <property type="entry name" value="TRNA MODIFICATION GTPASE GTPBP3"/>
    <property type="match status" value="1"/>
</dbReference>
<comment type="function">
    <text evidence="6">Exhibits a very high intrinsic GTPase hydrolysis rate. Involved in the addition of a carboxymethylaminomethyl (cmnm) group at the wobble position (U34) of certain tRNAs, forming tRNA-cmnm(5)s(2)U34.</text>
</comment>
<proteinExistence type="inferred from homology"/>
<feature type="binding site" evidence="6">
    <location>
        <position position="21"/>
    </location>
    <ligand>
        <name>(6S)-5-formyl-5,6,7,8-tetrahydrofolate</name>
        <dbReference type="ChEBI" id="CHEBI:57457"/>
    </ligand>
</feature>
<evidence type="ECO:0000259" key="8">
    <source>
        <dbReference type="Pfam" id="PF10396"/>
    </source>
</evidence>
<dbReference type="Gene3D" id="3.30.1360.120">
    <property type="entry name" value="Probable tRNA modification gtpase trme, domain 1"/>
    <property type="match status" value="1"/>
</dbReference>
<dbReference type="HAMAP" id="MF_00379">
    <property type="entry name" value="GTPase_MnmE"/>
    <property type="match status" value="1"/>
</dbReference>
<evidence type="ECO:0000256" key="6">
    <source>
        <dbReference type="HAMAP-Rule" id="MF_00379"/>
    </source>
</evidence>
<dbReference type="SUPFAM" id="SSF52540">
    <property type="entry name" value="P-loop containing nucleoside triphosphate hydrolases"/>
    <property type="match status" value="1"/>
</dbReference>
<dbReference type="InterPro" id="IPR027266">
    <property type="entry name" value="TrmE/GcvT-like"/>
</dbReference>
<keyword evidence="6" id="KW-0460">Magnesium</keyword>
<keyword evidence="6" id="KW-0479">Metal-binding</keyword>
<dbReference type="InterPro" id="IPR031168">
    <property type="entry name" value="G_TrmE"/>
</dbReference>
<comment type="subunit">
    <text evidence="6">Homodimer. Heterotetramer of two MnmE and two MnmG subunits.</text>
</comment>
<dbReference type="Gene3D" id="3.40.50.300">
    <property type="entry name" value="P-loop containing nucleotide triphosphate hydrolases"/>
    <property type="match status" value="1"/>
</dbReference>
<evidence type="ECO:0000259" key="9">
    <source>
        <dbReference type="Pfam" id="PF12631"/>
    </source>
</evidence>
<feature type="binding site" evidence="6">
    <location>
        <position position="248"/>
    </location>
    <ligand>
        <name>K(+)</name>
        <dbReference type="ChEBI" id="CHEBI:29103"/>
    </ligand>
</feature>
<keyword evidence="4 6" id="KW-0630">Potassium</keyword>
<organism evidence="10 11">
    <name type="scientific">Parvularcula maris</name>
    <dbReference type="NCBI Taxonomy" id="2965077"/>
    <lineage>
        <taxon>Bacteria</taxon>
        <taxon>Pseudomonadati</taxon>
        <taxon>Pseudomonadota</taxon>
        <taxon>Alphaproteobacteria</taxon>
        <taxon>Parvularculales</taxon>
        <taxon>Parvularculaceae</taxon>
        <taxon>Parvularcula</taxon>
    </lineage>
</organism>
<comment type="subcellular location">
    <subcellularLocation>
        <location evidence="6">Cytoplasm</location>
    </subcellularLocation>
</comment>
<dbReference type="CDD" id="cd04164">
    <property type="entry name" value="trmE"/>
    <property type="match status" value="1"/>
</dbReference>
<dbReference type="AlphaFoldDB" id="A0A9X2L696"/>
<evidence type="ECO:0000313" key="11">
    <source>
        <dbReference type="Proteomes" id="UP001142610"/>
    </source>
</evidence>
<feature type="domain" description="MnmE helical" evidence="9">
    <location>
        <begin position="120"/>
        <end position="425"/>
    </location>
</feature>
<feature type="domain" description="GTP-binding protein TrmE N-terminal" evidence="8">
    <location>
        <begin position="4"/>
        <end position="117"/>
    </location>
</feature>
<feature type="domain" description="G" evidence="7">
    <location>
        <begin position="217"/>
        <end position="302"/>
    </location>
</feature>
<keyword evidence="11" id="KW-1185">Reference proteome</keyword>
<keyword evidence="6" id="KW-0963">Cytoplasm</keyword>
<dbReference type="RefSeq" id="WP_256617618.1">
    <property type="nucleotide sequence ID" value="NZ_JANIBC010000001.1"/>
</dbReference>
<dbReference type="PANTHER" id="PTHR42714:SF2">
    <property type="entry name" value="TRNA MODIFICATION GTPASE GTPBP3, MITOCHONDRIAL"/>
    <property type="match status" value="1"/>
</dbReference>
<evidence type="ECO:0000313" key="10">
    <source>
        <dbReference type="EMBL" id="MCQ8183815.1"/>
    </source>
</evidence>
<feature type="binding site" evidence="6">
    <location>
        <begin position="224"/>
        <end position="229"/>
    </location>
    <ligand>
        <name>GTP</name>
        <dbReference type="ChEBI" id="CHEBI:37565"/>
    </ligand>
</feature>
<keyword evidence="6 10" id="KW-0378">Hydrolase</keyword>
<dbReference type="Pfam" id="PF10396">
    <property type="entry name" value="TrmE_N"/>
    <property type="match status" value="1"/>
</dbReference>
<dbReference type="GO" id="GO:0005737">
    <property type="term" value="C:cytoplasm"/>
    <property type="evidence" value="ECO:0007669"/>
    <property type="project" value="UniProtKB-SubCell"/>
</dbReference>
<keyword evidence="5 6" id="KW-0342">GTP-binding</keyword>
<accession>A0A9X2L696</accession>
<dbReference type="Pfam" id="PF12631">
    <property type="entry name" value="MnmE_helical"/>
    <property type="match status" value="1"/>
</dbReference>
<feature type="binding site" evidence="6">
    <location>
        <position position="224"/>
    </location>
    <ligand>
        <name>K(+)</name>
        <dbReference type="ChEBI" id="CHEBI:29103"/>
    </ligand>
</feature>
<protein>
    <recommendedName>
        <fullName evidence="6">tRNA modification GTPase MnmE</fullName>
        <ecNumber evidence="6">3.6.-.-</ecNumber>
    </recommendedName>
</protein>
<dbReference type="InterPro" id="IPR005225">
    <property type="entry name" value="Small_GTP-bd"/>
</dbReference>
<dbReference type="NCBIfam" id="TIGR00231">
    <property type="entry name" value="small_GTP"/>
    <property type="match status" value="1"/>
</dbReference>
<comment type="cofactor">
    <cofactor evidence="6">
        <name>K(+)</name>
        <dbReference type="ChEBI" id="CHEBI:29103"/>
    </cofactor>
    <text evidence="6">Binds 1 potassium ion per subunit.</text>
</comment>
<evidence type="ECO:0000256" key="3">
    <source>
        <dbReference type="ARBA" id="ARBA00022741"/>
    </source>
</evidence>
<gene>
    <name evidence="6 10" type="primary">mnmE</name>
    <name evidence="6" type="synonym">trmE</name>
    <name evidence="10" type="ORF">NOG11_00280</name>
</gene>
<evidence type="ECO:0000256" key="5">
    <source>
        <dbReference type="ARBA" id="ARBA00023134"/>
    </source>
</evidence>
<dbReference type="InterPro" id="IPR004520">
    <property type="entry name" value="GTPase_MnmE"/>
</dbReference>
<dbReference type="GO" id="GO:0030488">
    <property type="term" value="P:tRNA methylation"/>
    <property type="evidence" value="ECO:0007669"/>
    <property type="project" value="TreeGrafter"/>
</dbReference>
<reference evidence="10" key="1">
    <citation type="submission" date="2022-07" db="EMBL/GenBank/DDBJ databases">
        <title>Parvularcula maris sp. nov., an algicidal bacterium isolated from seawater.</title>
        <authorList>
            <person name="Li F."/>
        </authorList>
    </citation>
    <scope>NUCLEOTIDE SEQUENCE</scope>
    <source>
        <strain evidence="10">BGMRC 0090</strain>
    </source>
</reference>
<dbReference type="EC" id="3.6.-.-" evidence="6"/>
<evidence type="ECO:0000259" key="7">
    <source>
        <dbReference type="Pfam" id="PF01926"/>
    </source>
</evidence>
<feature type="binding site" evidence="6">
    <location>
        <position position="428"/>
    </location>
    <ligand>
        <name>(6S)-5-formyl-5,6,7,8-tetrahydrofolate</name>
        <dbReference type="ChEBI" id="CHEBI:57457"/>
    </ligand>
</feature>
<evidence type="ECO:0000256" key="2">
    <source>
        <dbReference type="ARBA" id="ARBA00022694"/>
    </source>
</evidence>
<dbReference type="InterPro" id="IPR027417">
    <property type="entry name" value="P-loop_NTPase"/>
</dbReference>
<comment type="similarity">
    <text evidence="1 6">Belongs to the TRAFAC class TrmE-Era-EngA-EngB-Septin-like GTPase superfamily. TrmE GTPase family.</text>
</comment>
<feature type="binding site" evidence="6">
    <location>
        <position position="245"/>
    </location>
    <ligand>
        <name>K(+)</name>
        <dbReference type="ChEBI" id="CHEBI:29103"/>
    </ligand>
</feature>
<feature type="binding site" evidence="6">
    <location>
        <position position="228"/>
    </location>
    <ligand>
        <name>Mg(2+)</name>
        <dbReference type="ChEBI" id="CHEBI:18420"/>
    </ligand>
</feature>
<keyword evidence="3 6" id="KW-0547">Nucleotide-binding</keyword>
<sequence length="428" mass="45766">MRPTIFAKASGAGRAGVAVYRISGPEAGRILTALTGKPGKPRMTRRVAVRRSDGSLIDDGLALWFPGPHSFTGEDVAELQLHGSLAVEEQLSSAIAELGGVPAQPGAFTWRAFEHGKLDLTQVEGLADLLEADTALQHQQAMAGYRGALREKAEEWRGQLIAAMAQLDAAVDFPDEEDVPELIEQRALPIVRELTSSIAQVVEASRAAEKVAEGLSVAILGPPNAGKSSLFNALIRDERSIVSPIPGTTRDVVSATVELGGLRVTFHDLAGIREETEDMIEAEGISRAKKLADQADLRILCTPLGGSKAAWFDHYEQPGDLSVITKDDQLDAGGVTIQAEESIARLRDRTEQILLSKASPGLAPTQRQRSLLLAALNQLESFEAASLAAPELGSEVLREATAQLEYLLGRVAPDEVLDDIFSSFCIGK</sequence>
<dbReference type="GO" id="GO:0046872">
    <property type="term" value="F:metal ion binding"/>
    <property type="evidence" value="ECO:0007669"/>
    <property type="project" value="UniProtKB-KW"/>
</dbReference>
<dbReference type="Gene3D" id="1.20.120.430">
    <property type="entry name" value="tRNA modification GTPase MnmE domain 2"/>
    <property type="match status" value="1"/>
</dbReference>
<dbReference type="SUPFAM" id="SSF103025">
    <property type="entry name" value="Folate-binding domain"/>
    <property type="match status" value="1"/>
</dbReference>
<feature type="binding site" evidence="6">
    <location>
        <begin position="243"/>
        <end position="249"/>
    </location>
    <ligand>
        <name>GTP</name>
        <dbReference type="ChEBI" id="CHEBI:37565"/>
    </ligand>
</feature>
<dbReference type="InterPro" id="IPR006073">
    <property type="entry name" value="GTP-bd"/>
</dbReference>
<feature type="binding site" evidence="6">
    <location>
        <position position="78"/>
    </location>
    <ligand>
        <name>(6S)-5-formyl-5,6,7,8-tetrahydrofolate</name>
        <dbReference type="ChEBI" id="CHEBI:57457"/>
    </ligand>
</feature>
<name>A0A9X2L696_9PROT</name>
<dbReference type="Pfam" id="PF01926">
    <property type="entry name" value="MMR_HSR1"/>
    <property type="match status" value="1"/>
</dbReference>
<dbReference type="Proteomes" id="UP001142610">
    <property type="component" value="Unassembled WGS sequence"/>
</dbReference>
<dbReference type="GO" id="GO:0002098">
    <property type="term" value="P:tRNA wobble uridine modification"/>
    <property type="evidence" value="ECO:0007669"/>
    <property type="project" value="TreeGrafter"/>
</dbReference>
<feature type="binding site" evidence="6">
    <location>
        <position position="243"/>
    </location>
    <ligand>
        <name>K(+)</name>
        <dbReference type="ChEBI" id="CHEBI:29103"/>
    </ligand>
</feature>
<dbReference type="GO" id="GO:0003924">
    <property type="term" value="F:GTPase activity"/>
    <property type="evidence" value="ECO:0007669"/>
    <property type="project" value="UniProtKB-UniRule"/>
</dbReference>